<dbReference type="EMBL" id="DF820457">
    <property type="protein sequence ID" value="GAK51510.1"/>
    <property type="molecule type" value="Genomic_DNA"/>
</dbReference>
<name>A0A081BM94_9BACT</name>
<dbReference type="InterPro" id="IPR018530">
    <property type="entry name" value="SiaC"/>
</dbReference>
<dbReference type="AlphaFoldDB" id="A0A081BM94"/>
<reference evidence="2" key="1">
    <citation type="journal article" date="2015" name="PeerJ">
        <title>First genomic representation of candidate bacterial phylum KSB3 points to enhanced environmental sensing as a trigger of wastewater bulking.</title>
        <authorList>
            <person name="Sekiguchi Y."/>
            <person name="Ohashi A."/>
            <person name="Parks D.H."/>
            <person name="Yamauchi T."/>
            <person name="Tyson G.W."/>
            <person name="Hugenholtz P."/>
        </authorList>
    </citation>
    <scope>NUCLEOTIDE SEQUENCE [LARGE SCALE GENOMIC DNA]</scope>
</reference>
<evidence type="ECO:0000259" key="1">
    <source>
        <dbReference type="Pfam" id="PF09345"/>
    </source>
</evidence>
<dbReference type="HOGENOM" id="CLU_129198_0_0_0"/>
<sequence>MKNLIIDATDCTPSIYFDAQEHLLEIRGTSYPENTAAFYAPVFSWLDEYFANIEEGEITVNVEIVYFNSGSSKALLEFFDLLDDAAFRGMGVTVNWIYEQDDEDMREYGEEFVEDFRRIGFHFVKKIK</sequence>
<evidence type="ECO:0000313" key="3">
    <source>
        <dbReference type="Proteomes" id="UP000030700"/>
    </source>
</evidence>
<accession>A0A081BM94</accession>
<dbReference type="Proteomes" id="UP000030700">
    <property type="component" value="Unassembled WGS sequence"/>
</dbReference>
<gene>
    <name evidence="2" type="ORF">U14_02755</name>
</gene>
<protein>
    <recommendedName>
        <fullName evidence="1">SiaC family regulatory phosphoprotein domain-containing protein</fullName>
    </recommendedName>
</protein>
<keyword evidence="3" id="KW-1185">Reference proteome</keyword>
<dbReference type="STRING" id="1499966.U14_02755"/>
<feature type="domain" description="SiaC family regulatory phosphoprotein" evidence="1">
    <location>
        <begin position="6"/>
        <end position="125"/>
    </location>
</feature>
<proteinExistence type="predicted"/>
<dbReference type="Pfam" id="PF09345">
    <property type="entry name" value="SiaC"/>
    <property type="match status" value="1"/>
</dbReference>
<organism evidence="2">
    <name type="scientific">Candidatus Moduliflexus flocculans</name>
    <dbReference type="NCBI Taxonomy" id="1499966"/>
    <lineage>
        <taxon>Bacteria</taxon>
        <taxon>Candidatus Moduliflexota</taxon>
        <taxon>Candidatus Moduliflexia</taxon>
        <taxon>Candidatus Moduliflexales</taxon>
        <taxon>Candidatus Moduliflexaceae</taxon>
    </lineage>
</organism>
<evidence type="ECO:0000313" key="2">
    <source>
        <dbReference type="EMBL" id="GAK51510.1"/>
    </source>
</evidence>